<comment type="caution">
    <text evidence="1">The sequence shown here is derived from an EMBL/GenBank/DDBJ whole genome shotgun (WGS) entry which is preliminary data.</text>
</comment>
<evidence type="ECO:0000313" key="2">
    <source>
        <dbReference type="Proteomes" id="UP000523821"/>
    </source>
</evidence>
<proteinExistence type="predicted"/>
<dbReference type="AlphaFoldDB" id="A0A7W9CVF2"/>
<organism evidence="1 2">
    <name type="scientific">Prosthecomicrobium pneumaticum</name>
    <dbReference type="NCBI Taxonomy" id="81895"/>
    <lineage>
        <taxon>Bacteria</taxon>
        <taxon>Pseudomonadati</taxon>
        <taxon>Pseudomonadota</taxon>
        <taxon>Alphaproteobacteria</taxon>
        <taxon>Hyphomicrobiales</taxon>
        <taxon>Kaistiaceae</taxon>
        <taxon>Prosthecomicrobium</taxon>
    </lineage>
</organism>
<keyword evidence="2" id="KW-1185">Reference proteome</keyword>
<accession>A0A7W9CVF2</accession>
<name>A0A7W9CVF2_9HYPH</name>
<gene>
    <name evidence="1" type="ORF">GGQ63_001139</name>
</gene>
<reference evidence="1 2" key="1">
    <citation type="submission" date="2020-08" db="EMBL/GenBank/DDBJ databases">
        <title>Genomic Encyclopedia of Type Strains, Phase IV (KMG-IV): sequencing the most valuable type-strain genomes for metagenomic binning, comparative biology and taxonomic classification.</title>
        <authorList>
            <person name="Goeker M."/>
        </authorList>
    </citation>
    <scope>NUCLEOTIDE SEQUENCE [LARGE SCALE GENOMIC DNA]</scope>
    <source>
        <strain evidence="1 2">DSM 16268</strain>
    </source>
</reference>
<dbReference type="RefSeq" id="WP_281380112.1">
    <property type="nucleotide sequence ID" value="NZ_JACHOO010000002.1"/>
</dbReference>
<sequence length="44" mass="4326">MSRSATLALSTAAVLLLGGAGVLWAAQADAVFFDAIAAGFALCL</sequence>
<dbReference type="EMBL" id="JACHOO010000002">
    <property type="protein sequence ID" value="MBB5752087.1"/>
    <property type="molecule type" value="Genomic_DNA"/>
</dbReference>
<dbReference type="Proteomes" id="UP000523821">
    <property type="component" value="Unassembled WGS sequence"/>
</dbReference>
<protein>
    <submittedName>
        <fullName evidence="1">Uncharacterized protein</fullName>
    </submittedName>
</protein>
<evidence type="ECO:0000313" key="1">
    <source>
        <dbReference type="EMBL" id="MBB5752087.1"/>
    </source>
</evidence>